<evidence type="ECO:0000313" key="3">
    <source>
        <dbReference type="Proteomes" id="UP000197138"/>
    </source>
</evidence>
<name>A0A218WR37_PUNGR</name>
<protein>
    <submittedName>
        <fullName evidence="2">Uncharacterized protein</fullName>
    </submittedName>
</protein>
<evidence type="ECO:0000256" key="1">
    <source>
        <dbReference type="SAM" id="MobiDB-lite"/>
    </source>
</evidence>
<dbReference type="PANTHER" id="PTHR35486:SF1">
    <property type="entry name" value="OS02G0689500 PROTEIN"/>
    <property type="match status" value="1"/>
</dbReference>
<feature type="region of interest" description="Disordered" evidence="1">
    <location>
        <begin position="34"/>
        <end position="215"/>
    </location>
</feature>
<gene>
    <name evidence="2" type="ORF">CDL15_Pgr017222</name>
</gene>
<evidence type="ECO:0000313" key="2">
    <source>
        <dbReference type="EMBL" id="OWM75096.1"/>
    </source>
</evidence>
<sequence length="292" mass="31486">MRCKKHPVDHSSSVGVCATCLRERLFALIAAQASAQPPSNPPPPLAFPRSVSPYVARRKSDEPRDQLFHGTPQVGPGCLPPIDKKKKHHRRLSVLSQLFRSRSEKLGSDPDPGVPASPHRDSSRTSTSSPSWFSFIPGRRRGPSRLSSVGESVAASEKKSSWVSDRGMSPARGAHADGDFDDPSPSGSGYSSESSQGWRKTPAPGATTARRSRPVYPRNMSGLAFCLSPLVRASPGRQWKQQKGGGGGMQQEIGYSGEIRASSARPHISTAASFCANRSRKLADFGRTNHNH</sequence>
<feature type="compositionally biased region" description="Low complexity" evidence="1">
    <location>
        <begin position="124"/>
        <end position="137"/>
    </location>
</feature>
<accession>A0A218WR37</accession>
<dbReference type="PANTHER" id="PTHR35486">
    <property type="entry name" value="EXPRESSED PROTEIN"/>
    <property type="match status" value="1"/>
</dbReference>
<dbReference type="EMBL" id="MTKT01003402">
    <property type="protein sequence ID" value="OWM75096.1"/>
    <property type="molecule type" value="Genomic_DNA"/>
</dbReference>
<organism evidence="2 3">
    <name type="scientific">Punica granatum</name>
    <name type="common">Pomegranate</name>
    <dbReference type="NCBI Taxonomy" id="22663"/>
    <lineage>
        <taxon>Eukaryota</taxon>
        <taxon>Viridiplantae</taxon>
        <taxon>Streptophyta</taxon>
        <taxon>Embryophyta</taxon>
        <taxon>Tracheophyta</taxon>
        <taxon>Spermatophyta</taxon>
        <taxon>Magnoliopsida</taxon>
        <taxon>eudicotyledons</taxon>
        <taxon>Gunneridae</taxon>
        <taxon>Pentapetalae</taxon>
        <taxon>rosids</taxon>
        <taxon>malvids</taxon>
        <taxon>Myrtales</taxon>
        <taxon>Lythraceae</taxon>
        <taxon>Punica</taxon>
    </lineage>
</organism>
<dbReference type="Proteomes" id="UP000197138">
    <property type="component" value="Unassembled WGS sequence"/>
</dbReference>
<comment type="caution">
    <text evidence="2">The sequence shown here is derived from an EMBL/GenBank/DDBJ whole genome shotgun (WGS) entry which is preliminary data.</text>
</comment>
<dbReference type="AlphaFoldDB" id="A0A218WR37"/>
<feature type="compositionally biased region" description="Low complexity" evidence="1">
    <location>
        <begin position="183"/>
        <end position="197"/>
    </location>
</feature>
<feature type="compositionally biased region" description="Basic and acidic residues" evidence="1">
    <location>
        <begin position="58"/>
        <end position="67"/>
    </location>
</feature>
<reference evidence="3" key="1">
    <citation type="journal article" date="2017" name="Plant J.">
        <title>The pomegranate (Punica granatum L.) genome and the genomics of punicalagin biosynthesis.</title>
        <authorList>
            <person name="Qin G."/>
            <person name="Xu C."/>
            <person name="Ming R."/>
            <person name="Tang H."/>
            <person name="Guyot R."/>
            <person name="Kramer E.M."/>
            <person name="Hu Y."/>
            <person name="Yi X."/>
            <person name="Qi Y."/>
            <person name="Xu X."/>
            <person name="Gao Z."/>
            <person name="Pan H."/>
            <person name="Jian J."/>
            <person name="Tian Y."/>
            <person name="Yue Z."/>
            <person name="Xu Y."/>
        </authorList>
    </citation>
    <scope>NUCLEOTIDE SEQUENCE [LARGE SCALE GENOMIC DNA]</scope>
    <source>
        <strain evidence="3">cv. Dabenzi</strain>
    </source>
</reference>
<proteinExistence type="predicted"/>